<evidence type="ECO:0000313" key="5">
    <source>
        <dbReference type="Proteomes" id="UP001190700"/>
    </source>
</evidence>
<gene>
    <name evidence="4" type="ORF">CYMTET_50078</name>
</gene>
<name>A0AAE0EV44_9CHLO</name>
<comment type="caution">
    <text evidence="4">The sequence shown here is derived from an EMBL/GenBank/DDBJ whole genome shotgun (WGS) entry which is preliminary data.</text>
</comment>
<feature type="domain" description="Nudix hydrolase" evidence="3">
    <location>
        <begin position="88"/>
        <end position="225"/>
    </location>
</feature>
<dbReference type="InterPro" id="IPR020084">
    <property type="entry name" value="NUDIX_hydrolase_CS"/>
</dbReference>
<dbReference type="SUPFAM" id="SSF55811">
    <property type="entry name" value="Nudix"/>
    <property type="match status" value="1"/>
</dbReference>
<dbReference type="Proteomes" id="UP001190700">
    <property type="component" value="Unassembled WGS sequence"/>
</dbReference>
<dbReference type="GO" id="GO:0016462">
    <property type="term" value="F:pyrophosphatase activity"/>
    <property type="evidence" value="ECO:0007669"/>
    <property type="project" value="UniProtKB-ARBA"/>
</dbReference>
<protein>
    <recommendedName>
        <fullName evidence="3">Nudix hydrolase domain-containing protein</fullName>
    </recommendedName>
</protein>
<dbReference type="GO" id="GO:0006753">
    <property type="term" value="P:nucleoside phosphate metabolic process"/>
    <property type="evidence" value="ECO:0007669"/>
    <property type="project" value="TreeGrafter"/>
</dbReference>
<sequence>MIASVTNLCHAIFGKNATRCPRIQSRASRVFVTSSQSDERKQTVLSREELFSTRFLRVQEIQYTRPPNWEVARRWQMVERPSHQDGVVDAVCVLCIVASRVRGDQLVVVKQFRPALGKYTVELPAGLVDQGETVQEAALRELREETGFVGTITGTSGVQYLSPGLTNECVQTVLVRVDGDAPEHAELSQGEDESSFISVELLPLANLVGCLQDLEDDGYCIKAMLYAFAQGLSMREALPTDL</sequence>
<dbReference type="Gene3D" id="3.90.79.10">
    <property type="entry name" value="Nucleoside Triphosphate Pyrophosphohydrolase"/>
    <property type="match status" value="1"/>
</dbReference>
<accession>A0AAE0EV44</accession>
<dbReference type="GO" id="GO:0019693">
    <property type="term" value="P:ribose phosphate metabolic process"/>
    <property type="evidence" value="ECO:0007669"/>
    <property type="project" value="TreeGrafter"/>
</dbReference>
<dbReference type="PROSITE" id="PS00893">
    <property type="entry name" value="NUDIX_BOX"/>
    <property type="match status" value="1"/>
</dbReference>
<dbReference type="AlphaFoldDB" id="A0AAE0EV44"/>
<dbReference type="InterPro" id="IPR020476">
    <property type="entry name" value="Nudix_hydrolase"/>
</dbReference>
<comment type="similarity">
    <text evidence="2">Belongs to the Nudix hydrolase family.</text>
</comment>
<dbReference type="InterPro" id="IPR015797">
    <property type="entry name" value="NUDIX_hydrolase-like_dom_sf"/>
</dbReference>
<dbReference type="InterPro" id="IPR000086">
    <property type="entry name" value="NUDIX_hydrolase_dom"/>
</dbReference>
<reference evidence="4 5" key="1">
    <citation type="journal article" date="2015" name="Genome Biol. Evol.">
        <title>Comparative Genomics of a Bacterivorous Green Alga Reveals Evolutionary Causalities and Consequences of Phago-Mixotrophic Mode of Nutrition.</title>
        <authorList>
            <person name="Burns J.A."/>
            <person name="Paasch A."/>
            <person name="Narechania A."/>
            <person name="Kim E."/>
        </authorList>
    </citation>
    <scope>NUCLEOTIDE SEQUENCE [LARGE SCALE GENOMIC DNA]</scope>
    <source>
        <strain evidence="4 5">PLY_AMNH</strain>
    </source>
</reference>
<dbReference type="Pfam" id="PF00293">
    <property type="entry name" value="NUDIX"/>
    <property type="match status" value="1"/>
</dbReference>
<evidence type="ECO:0000256" key="2">
    <source>
        <dbReference type="RuleBase" id="RU003476"/>
    </source>
</evidence>
<evidence type="ECO:0000256" key="1">
    <source>
        <dbReference type="ARBA" id="ARBA00022801"/>
    </source>
</evidence>
<organism evidence="4 5">
    <name type="scientific">Cymbomonas tetramitiformis</name>
    <dbReference type="NCBI Taxonomy" id="36881"/>
    <lineage>
        <taxon>Eukaryota</taxon>
        <taxon>Viridiplantae</taxon>
        <taxon>Chlorophyta</taxon>
        <taxon>Pyramimonadophyceae</taxon>
        <taxon>Pyramimonadales</taxon>
        <taxon>Pyramimonadaceae</taxon>
        <taxon>Cymbomonas</taxon>
    </lineage>
</organism>
<keyword evidence="5" id="KW-1185">Reference proteome</keyword>
<keyword evidence="1 2" id="KW-0378">Hydrolase</keyword>
<proteinExistence type="inferred from homology"/>
<dbReference type="PRINTS" id="PR00502">
    <property type="entry name" value="NUDIXFAMILY"/>
</dbReference>
<evidence type="ECO:0000313" key="4">
    <source>
        <dbReference type="EMBL" id="KAK3240040.1"/>
    </source>
</evidence>
<evidence type="ECO:0000259" key="3">
    <source>
        <dbReference type="PROSITE" id="PS51462"/>
    </source>
</evidence>
<dbReference type="PANTHER" id="PTHR11839">
    <property type="entry name" value="UDP/ADP-SUGAR PYROPHOSPHATASE"/>
    <property type="match status" value="1"/>
</dbReference>
<dbReference type="PROSITE" id="PS51462">
    <property type="entry name" value="NUDIX"/>
    <property type="match status" value="1"/>
</dbReference>
<dbReference type="EMBL" id="LGRX02033752">
    <property type="protein sequence ID" value="KAK3240040.1"/>
    <property type="molecule type" value="Genomic_DNA"/>
</dbReference>
<dbReference type="PANTHER" id="PTHR11839:SF22">
    <property type="entry name" value="NUDIX HYDROLASE 26, CHLOROPLASTIC"/>
    <property type="match status" value="1"/>
</dbReference>
<dbReference type="CDD" id="cd18888">
    <property type="entry name" value="NUDIX_ADPRase_Nudt5"/>
    <property type="match status" value="1"/>
</dbReference>